<proteinExistence type="predicted"/>
<dbReference type="Proteomes" id="UP000253090">
    <property type="component" value="Unassembled WGS sequence"/>
</dbReference>
<dbReference type="OrthoDB" id="9809821at2"/>
<dbReference type="AlphaFoldDB" id="A0A369BPG6"/>
<protein>
    <submittedName>
        <fullName evidence="1">Uncharacterized protein</fullName>
    </submittedName>
</protein>
<evidence type="ECO:0000313" key="1">
    <source>
        <dbReference type="EMBL" id="RCX22528.1"/>
    </source>
</evidence>
<reference evidence="1 2" key="1">
    <citation type="submission" date="2018-07" db="EMBL/GenBank/DDBJ databases">
        <title>Genomic Encyclopedia of Type Strains, Phase III (KMG-III): the genomes of soil and plant-associated and newly described type strains.</title>
        <authorList>
            <person name="Whitman W."/>
        </authorList>
    </citation>
    <scope>NUCLEOTIDE SEQUENCE [LARGE SCALE GENOMIC DNA]</scope>
    <source>
        <strain evidence="1 2">CECT 8333</strain>
    </source>
</reference>
<evidence type="ECO:0000313" key="2">
    <source>
        <dbReference type="Proteomes" id="UP000253090"/>
    </source>
</evidence>
<keyword evidence="2" id="KW-1185">Reference proteome</keyword>
<dbReference type="RefSeq" id="WP_147273823.1">
    <property type="nucleotide sequence ID" value="NZ_QPJW01000001.1"/>
</dbReference>
<sequence>MTRKLDWQVITLNHSDFPENDMSIINAIKDGIMIRSADQARYVLKRFQAIYEQEFLRGNFQLTRKSLT</sequence>
<dbReference type="EMBL" id="QPJW01000001">
    <property type="protein sequence ID" value="RCX22528.1"/>
    <property type="molecule type" value="Genomic_DNA"/>
</dbReference>
<gene>
    <name evidence="1" type="ORF">DFP94_101108</name>
</gene>
<comment type="caution">
    <text evidence="1">The sequence shown here is derived from an EMBL/GenBank/DDBJ whole genome shotgun (WGS) entry which is preliminary data.</text>
</comment>
<organism evidence="1 2">
    <name type="scientific">Fontibacillus phaseoli</name>
    <dbReference type="NCBI Taxonomy" id="1416533"/>
    <lineage>
        <taxon>Bacteria</taxon>
        <taxon>Bacillati</taxon>
        <taxon>Bacillota</taxon>
        <taxon>Bacilli</taxon>
        <taxon>Bacillales</taxon>
        <taxon>Paenibacillaceae</taxon>
        <taxon>Fontibacillus</taxon>
    </lineage>
</organism>
<accession>A0A369BPG6</accession>
<name>A0A369BPG6_9BACL</name>